<feature type="region of interest" description="Disordered" evidence="1">
    <location>
        <begin position="140"/>
        <end position="163"/>
    </location>
</feature>
<evidence type="ECO:0000313" key="3">
    <source>
        <dbReference type="EMBL" id="NYJ21986.1"/>
    </source>
</evidence>
<feature type="compositionally biased region" description="Low complexity" evidence="1">
    <location>
        <begin position="57"/>
        <end position="73"/>
    </location>
</feature>
<evidence type="ECO:0000256" key="2">
    <source>
        <dbReference type="SAM" id="Phobius"/>
    </source>
</evidence>
<keyword evidence="2" id="KW-0812">Transmembrane</keyword>
<keyword evidence="2" id="KW-1133">Transmembrane helix</keyword>
<feature type="transmembrane region" description="Helical" evidence="2">
    <location>
        <begin position="178"/>
        <end position="200"/>
    </location>
</feature>
<organism evidence="3 4">
    <name type="scientific">Leifsonia shinshuensis</name>
    <dbReference type="NCBI Taxonomy" id="150026"/>
    <lineage>
        <taxon>Bacteria</taxon>
        <taxon>Bacillati</taxon>
        <taxon>Actinomycetota</taxon>
        <taxon>Actinomycetes</taxon>
        <taxon>Micrococcales</taxon>
        <taxon>Microbacteriaceae</taxon>
        <taxon>Leifsonia</taxon>
    </lineage>
</organism>
<feature type="compositionally biased region" description="Pro residues" evidence="1">
    <location>
        <begin position="23"/>
        <end position="35"/>
    </location>
</feature>
<dbReference type="AlphaFoldDB" id="A0A853CMD8"/>
<proteinExistence type="predicted"/>
<feature type="region of interest" description="Disordered" evidence="1">
    <location>
        <begin position="1"/>
        <end position="116"/>
    </location>
</feature>
<keyword evidence="2" id="KW-0472">Membrane</keyword>
<dbReference type="EMBL" id="JACCFL010000001">
    <property type="protein sequence ID" value="NYJ21986.1"/>
    <property type="molecule type" value="Genomic_DNA"/>
</dbReference>
<dbReference type="Proteomes" id="UP000578352">
    <property type="component" value="Unassembled WGS sequence"/>
</dbReference>
<evidence type="ECO:0000313" key="4">
    <source>
        <dbReference type="Proteomes" id="UP000578352"/>
    </source>
</evidence>
<comment type="caution">
    <text evidence="3">The sequence shown here is derived from an EMBL/GenBank/DDBJ whole genome shotgun (WGS) entry which is preliminary data.</text>
</comment>
<dbReference type="RefSeq" id="WP_343063398.1">
    <property type="nucleotide sequence ID" value="NZ_BAABEH010000001.1"/>
</dbReference>
<evidence type="ECO:0000256" key="1">
    <source>
        <dbReference type="SAM" id="MobiDB-lite"/>
    </source>
</evidence>
<protein>
    <submittedName>
        <fullName evidence="3">Uncharacterized protein</fullName>
    </submittedName>
</protein>
<name>A0A853CMD8_9MICO</name>
<reference evidence="3 4" key="1">
    <citation type="submission" date="2020-07" db="EMBL/GenBank/DDBJ databases">
        <title>Sequencing the genomes of 1000 actinobacteria strains.</title>
        <authorList>
            <person name="Klenk H.-P."/>
        </authorList>
    </citation>
    <scope>NUCLEOTIDE SEQUENCE [LARGE SCALE GENOMIC DNA]</scope>
    <source>
        <strain evidence="3 4">DSM 15165</strain>
    </source>
</reference>
<sequence>MDEQTQAVADPITDFTRAESLVPPAPVVPAAPAAPAPLSRRAALEAERAQSRRKPAAAKPQAVASQAAAPAAAGQTLESLFSESPAPVSPAAPSPAAQRSAIEPHTAPRKKKRVVRERVVVKPTRPSRAERRAAIAQQSAVPGALVSAGPSVADPANPKHPRRGIYRKLHTESRRRRGFHLFVLVALTAFFGTASLPAYATTGEASVAGAARTALAVQTLTGGNATAQVVSRDGLGIAESPQALDSTTNNAVSPTVQALAVQLMGAVAAGRLVGSTPDHIPEIANLAEGKVVPNCGVDYRVLQAISVALDNFSQVGVSDINRRCTGQIEGAGTDSAHYADGGGHAVDFYLLNGSALTGGDAKSLQLIRLLDPLVPKGSGLGQAECRGSISVQNFAPFDDTCNHVHIDFLKSQGATLRYG</sequence>
<gene>
    <name evidence="3" type="ORF">HNR13_000273</name>
</gene>
<accession>A0A853CMD8</accession>